<sequence>MYPFKILNKKKYALCFLNAFIENLCLYIMPVILSIYLTVPFTLDKFKMLIIFTIVLKVIEIFCNVLWNTKVVVFLENTKKDLQLSYFKRLCNLKISKLNNSHTGFLKSQIDTISNETYNLLNELMLTINGVIVAITIFLIQVFNQSKLVFIICIIFIIFIIIYNVIISKYNVKLQENYNDIYAKYTATNVDFIENVKVVKNYDALTFATNKINEKFSYIKKPMRKNTIYASLRWDGINALIYMLYAILLISLFISMKNGNDVFSYIVFYSSMFSGLSTELRGVGRLFVNLNKYKSANNQIEKVLTQEEKQPKFRNFNSITLKDIEFKYSKKSKNIINIPYFKVDKKDKVSIMGESGQGKSTFLNLFCRFYKIDDNKYLVNGKESNKAPDVAYISQETDLFDLSIRDNLLLGKNISDKKLNEYLNQAGLLDWINSLEHGLDTIVGEKGIRLSTGQKQRLNIIRGILLDKEIYILDEPTSNLDILSEEKIYDMINKYLNDKTLIIVTHRPKLKNICNKHYYFKDKEMILED</sequence>
<dbReference type="Gene3D" id="1.20.1560.10">
    <property type="entry name" value="ABC transporter type 1, transmembrane domain"/>
    <property type="match status" value="1"/>
</dbReference>
<dbReference type="GO" id="GO:0005886">
    <property type="term" value="C:plasma membrane"/>
    <property type="evidence" value="ECO:0007669"/>
    <property type="project" value="UniProtKB-SubCell"/>
</dbReference>
<reference evidence="10" key="2">
    <citation type="journal article" date="2021" name="PeerJ">
        <title>Extensive microbial diversity within the chicken gut microbiome revealed by metagenomics and culture.</title>
        <authorList>
            <person name="Gilroy R."/>
            <person name="Ravi A."/>
            <person name="Getino M."/>
            <person name="Pursley I."/>
            <person name="Horton D.L."/>
            <person name="Alikhan N.F."/>
            <person name="Baker D."/>
            <person name="Gharbi K."/>
            <person name="Hall N."/>
            <person name="Watson M."/>
            <person name="Adriaenssens E.M."/>
            <person name="Foster-Nyarko E."/>
            <person name="Jarju S."/>
            <person name="Secka A."/>
            <person name="Antonio M."/>
            <person name="Oren A."/>
            <person name="Chaudhuri R.R."/>
            <person name="La Ragione R."/>
            <person name="Hildebrand F."/>
            <person name="Pallen M.J."/>
        </authorList>
    </citation>
    <scope>NUCLEOTIDE SEQUENCE</scope>
    <source>
        <strain evidence="10">CHK184-20233</strain>
    </source>
</reference>
<dbReference type="SUPFAM" id="SSF52540">
    <property type="entry name" value="P-loop containing nucleoside triphosphate hydrolases"/>
    <property type="match status" value="1"/>
</dbReference>
<dbReference type="AlphaFoldDB" id="A0A9D1DV76"/>
<dbReference type="Gene3D" id="3.40.50.300">
    <property type="entry name" value="P-loop containing nucleotide triphosphate hydrolases"/>
    <property type="match status" value="1"/>
</dbReference>
<protein>
    <submittedName>
        <fullName evidence="10">ABC transporter ATP-binding protein</fullName>
    </submittedName>
</protein>
<feature type="transmembrane region" description="Helical" evidence="7">
    <location>
        <begin position="149"/>
        <end position="167"/>
    </location>
</feature>
<feature type="domain" description="ABC transmembrane type-1" evidence="9">
    <location>
        <begin position="19"/>
        <end position="292"/>
    </location>
</feature>
<dbReference type="PROSITE" id="PS50893">
    <property type="entry name" value="ABC_TRANSPORTER_2"/>
    <property type="match status" value="1"/>
</dbReference>
<gene>
    <name evidence="10" type="ORF">IAB38_06810</name>
</gene>
<dbReference type="SUPFAM" id="SSF90123">
    <property type="entry name" value="ABC transporter transmembrane region"/>
    <property type="match status" value="1"/>
</dbReference>
<comment type="caution">
    <text evidence="10">The sequence shown here is derived from an EMBL/GenBank/DDBJ whole genome shotgun (WGS) entry which is preliminary data.</text>
</comment>
<keyword evidence="6 7" id="KW-0472">Membrane</keyword>
<evidence type="ECO:0000256" key="7">
    <source>
        <dbReference type="SAM" id="Phobius"/>
    </source>
</evidence>
<dbReference type="SMART" id="SM00382">
    <property type="entry name" value="AAA"/>
    <property type="match status" value="1"/>
</dbReference>
<dbReference type="GO" id="GO:0016887">
    <property type="term" value="F:ATP hydrolysis activity"/>
    <property type="evidence" value="ECO:0007669"/>
    <property type="project" value="InterPro"/>
</dbReference>
<dbReference type="PANTHER" id="PTHR24221">
    <property type="entry name" value="ATP-BINDING CASSETTE SUB-FAMILY B"/>
    <property type="match status" value="1"/>
</dbReference>
<evidence type="ECO:0000313" key="10">
    <source>
        <dbReference type="EMBL" id="HIR59745.1"/>
    </source>
</evidence>
<feature type="transmembrane region" description="Helical" evidence="7">
    <location>
        <begin position="12"/>
        <end position="36"/>
    </location>
</feature>
<reference evidence="10" key="1">
    <citation type="submission" date="2020-10" db="EMBL/GenBank/DDBJ databases">
        <authorList>
            <person name="Gilroy R."/>
        </authorList>
    </citation>
    <scope>NUCLEOTIDE SEQUENCE</scope>
    <source>
        <strain evidence="10">CHK184-20233</strain>
    </source>
</reference>
<dbReference type="PANTHER" id="PTHR24221:SF654">
    <property type="entry name" value="ATP-BINDING CASSETTE SUB-FAMILY B MEMBER 6"/>
    <property type="match status" value="1"/>
</dbReference>
<dbReference type="InterPro" id="IPR011527">
    <property type="entry name" value="ABC1_TM_dom"/>
</dbReference>
<comment type="subcellular location">
    <subcellularLocation>
        <location evidence="1">Cell membrane</location>
        <topology evidence="1">Multi-pass membrane protein</topology>
    </subcellularLocation>
</comment>
<evidence type="ECO:0000256" key="6">
    <source>
        <dbReference type="ARBA" id="ARBA00023136"/>
    </source>
</evidence>
<feature type="transmembrane region" description="Helical" evidence="7">
    <location>
        <begin position="124"/>
        <end position="143"/>
    </location>
</feature>
<evidence type="ECO:0000256" key="5">
    <source>
        <dbReference type="ARBA" id="ARBA00022989"/>
    </source>
</evidence>
<feature type="domain" description="ABC transporter" evidence="8">
    <location>
        <begin position="319"/>
        <end position="529"/>
    </location>
</feature>
<evidence type="ECO:0000313" key="11">
    <source>
        <dbReference type="Proteomes" id="UP000824232"/>
    </source>
</evidence>
<evidence type="ECO:0000259" key="8">
    <source>
        <dbReference type="PROSITE" id="PS50893"/>
    </source>
</evidence>
<dbReference type="InterPro" id="IPR027417">
    <property type="entry name" value="P-loop_NTPase"/>
</dbReference>
<keyword evidence="5 7" id="KW-1133">Transmembrane helix</keyword>
<dbReference type="GO" id="GO:0005524">
    <property type="term" value="F:ATP binding"/>
    <property type="evidence" value="ECO:0007669"/>
    <property type="project" value="UniProtKB-KW"/>
</dbReference>
<feature type="transmembrane region" description="Helical" evidence="7">
    <location>
        <begin position="48"/>
        <end position="67"/>
    </location>
</feature>
<dbReference type="Proteomes" id="UP000824232">
    <property type="component" value="Unassembled WGS sequence"/>
</dbReference>
<evidence type="ECO:0000256" key="4">
    <source>
        <dbReference type="ARBA" id="ARBA00022840"/>
    </source>
</evidence>
<dbReference type="InterPro" id="IPR039421">
    <property type="entry name" value="Type_1_exporter"/>
</dbReference>
<keyword evidence="4 10" id="KW-0067">ATP-binding</keyword>
<accession>A0A9D1DV76</accession>
<keyword evidence="2 7" id="KW-0812">Transmembrane</keyword>
<feature type="transmembrane region" description="Helical" evidence="7">
    <location>
        <begin position="239"/>
        <end position="256"/>
    </location>
</feature>
<dbReference type="InterPro" id="IPR003593">
    <property type="entry name" value="AAA+_ATPase"/>
</dbReference>
<name>A0A9D1DV76_9FIRM</name>
<dbReference type="EMBL" id="DVHC01000064">
    <property type="protein sequence ID" value="HIR59745.1"/>
    <property type="molecule type" value="Genomic_DNA"/>
</dbReference>
<dbReference type="GO" id="GO:0140359">
    <property type="term" value="F:ABC-type transporter activity"/>
    <property type="evidence" value="ECO:0007669"/>
    <property type="project" value="InterPro"/>
</dbReference>
<evidence type="ECO:0000256" key="1">
    <source>
        <dbReference type="ARBA" id="ARBA00004651"/>
    </source>
</evidence>
<dbReference type="PROSITE" id="PS50929">
    <property type="entry name" value="ABC_TM1F"/>
    <property type="match status" value="1"/>
</dbReference>
<dbReference type="Pfam" id="PF00005">
    <property type="entry name" value="ABC_tran"/>
    <property type="match status" value="1"/>
</dbReference>
<organism evidence="10 11">
    <name type="scientific">Candidatus Onthousia excrementipullorum</name>
    <dbReference type="NCBI Taxonomy" id="2840884"/>
    <lineage>
        <taxon>Bacteria</taxon>
        <taxon>Bacillati</taxon>
        <taxon>Bacillota</taxon>
        <taxon>Bacilli</taxon>
        <taxon>Candidatus Onthousia</taxon>
    </lineage>
</organism>
<evidence type="ECO:0000259" key="9">
    <source>
        <dbReference type="PROSITE" id="PS50929"/>
    </source>
</evidence>
<dbReference type="Pfam" id="PF00664">
    <property type="entry name" value="ABC_membrane"/>
    <property type="match status" value="1"/>
</dbReference>
<dbReference type="InterPro" id="IPR036640">
    <property type="entry name" value="ABC1_TM_sf"/>
</dbReference>
<evidence type="ECO:0000256" key="3">
    <source>
        <dbReference type="ARBA" id="ARBA00022741"/>
    </source>
</evidence>
<evidence type="ECO:0000256" key="2">
    <source>
        <dbReference type="ARBA" id="ARBA00022692"/>
    </source>
</evidence>
<proteinExistence type="predicted"/>
<dbReference type="InterPro" id="IPR003439">
    <property type="entry name" value="ABC_transporter-like_ATP-bd"/>
</dbReference>
<keyword evidence="3" id="KW-0547">Nucleotide-binding</keyword>